<feature type="compositionally biased region" description="Polar residues" evidence="1">
    <location>
        <begin position="8"/>
        <end position="21"/>
    </location>
</feature>
<reference evidence="4" key="1">
    <citation type="submission" date="2017-09" db="EMBL/GenBank/DDBJ databases">
        <title>Depth-based differentiation of microbial function through sediment-hosted aquifers and enrichment of novel symbionts in the deep terrestrial subsurface.</title>
        <authorList>
            <person name="Probst A.J."/>
            <person name="Ladd B."/>
            <person name="Jarett J.K."/>
            <person name="Geller-Mcgrath D.E."/>
            <person name="Sieber C.M.K."/>
            <person name="Emerson J.B."/>
            <person name="Anantharaman K."/>
            <person name="Thomas B.C."/>
            <person name="Malmstrom R."/>
            <person name="Stieglmeier M."/>
            <person name="Klingl A."/>
            <person name="Woyke T."/>
            <person name="Ryan C.M."/>
            <person name="Banfield J.F."/>
        </authorList>
    </citation>
    <scope>NUCLEOTIDE SEQUENCE [LARGE SCALE GENOMIC DNA]</scope>
</reference>
<keyword evidence="2" id="KW-0472">Membrane</keyword>
<protein>
    <submittedName>
        <fullName evidence="3">Uncharacterized protein</fullName>
    </submittedName>
</protein>
<evidence type="ECO:0000256" key="2">
    <source>
        <dbReference type="SAM" id="Phobius"/>
    </source>
</evidence>
<feature type="compositionally biased region" description="Basic and acidic residues" evidence="1">
    <location>
        <begin position="23"/>
        <end position="41"/>
    </location>
</feature>
<accession>A0A2M8KW99</accession>
<dbReference type="AlphaFoldDB" id="A0A2M8KW99"/>
<evidence type="ECO:0000256" key="1">
    <source>
        <dbReference type="SAM" id="MobiDB-lite"/>
    </source>
</evidence>
<keyword evidence="2" id="KW-0812">Transmembrane</keyword>
<evidence type="ECO:0000313" key="3">
    <source>
        <dbReference type="EMBL" id="PJE64189.1"/>
    </source>
</evidence>
<organism evidence="3 4">
    <name type="scientific">Candidatus Ryanbacteria bacterium CG10_big_fil_rev_8_21_14_0_10_43_42</name>
    <dbReference type="NCBI Taxonomy" id="1974864"/>
    <lineage>
        <taxon>Bacteria</taxon>
        <taxon>Candidatus Ryaniibacteriota</taxon>
    </lineage>
</organism>
<comment type="caution">
    <text evidence="3">The sequence shown here is derived from an EMBL/GenBank/DDBJ whole genome shotgun (WGS) entry which is preliminary data.</text>
</comment>
<evidence type="ECO:0000313" key="4">
    <source>
        <dbReference type="Proteomes" id="UP000229098"/>
    </source>
</evidence>
<feature type="region of interest" description="Disordered" evidence="1">
    <location>
        <begin position="1"/>
        <end position="49"/>
    </location>
</feature>
<feature type="transmembrane region" description="Helical" evidence="2">
    <location>
        <begin position="99"/>
        <end position="119"/>
    </location>
</feature>
<dbReference type="Proteomes" id="UP000229098">
    <property type="component" value="Unassembled WGS sequence"/>
</dbReference>
<dbReference type="EMBL" id="PFEF01000008">
    <property type="protein sequence ID" value="PJE64189.1"/>
    <property type="molecule type" value="Genomic_DNA"/>
</dbReference>
<sequence>MDEEKQPINESPSDKSTSPFGRQSEKKLPPQEDSKEEKETSTPEELLPHIRTMKYDVQHYVKEKNLSFSDLVAKQQQKQSSEPFVREDPISEKGWFRGVLGLILLIVLGIGGYGGFVLFTTRNTLPAEEAPPAKAFIVVEDREVITVRDGDRAGLLQKIEASRRDRLPSRSIKHVVIRLESFGGGSRFATIEDFFSILKFQVPSGFMNNLEDKFDLLVYYRPDGANTALILDAKDDERALSHMLSWESSIMFDFRNLYFDDAVTQPSQLFEDTVIRNIDVRTLALGGGLTFSYGIFAEDLLLLSTSEEFLEILINRLFVSPPR</sequence>
<name>A0A2M8KW99_9BACT</name>
<keyword evidence="2" id="KW-1133">Transmembrane helix</keyword>
<proteinExistence type="predicted"/>
<gene>
    <name evidence="3" type="ORF">COU90_03770</name>
</gene>